<sequence length="99" mass="11145">MNALSDAVYSTGMFILAQQEKGGPLGPEFGKASPIGLLILAGLAVVVLYLGWAFHRRFSRMNRRRIFAEEHGIDLFDEETLDKAMAEAGVLDRRRKHWL</sequence>
<evidence type="ECO:0000313" key="3">
    <source>
        <dbReference type="Proteomes" id="UP000199065"/>
    </source>
</evidence>
<accession>A0A1I2RY40</accession>
<evidence type="ECO:0000313" key="2">
    <source>
        <dbReference type="EMBL" id="SFG45468.1"/>
    </source>
</evidence>
<dbReference type="STRING" id="185761.SAMN05660282_00956"/>
<evidence type="ECO:0000256" key="1">
    <source>
        <dbReference type="SAM" id="Phobius"/>
    </source>
</evidence>
<feature type="transmembrane region" description="Helical" evidence="1">
    <location>
        <begin position="35"/>
        <end position="55"/>
    </location>
</feature>
<keyword evidence="3" id="KW-1185">Reference proteome</keyword>
<protein>
    <submittedName>
        <fullName evidence="2">Uncharacterized protein</fullName>
    </submittedName>
</protein>
<reference evidence="2 3" key="1">
    <citation type="submission" date="2016-10" db="EMBL/GenBank/DDBJ databases">
        <authorList>
            <person name="de Groot N.N."/>
        </authorList>
    </citation>
    <scope>NUCLEOTIDE SEQUENCE [LARGE SCALE GENOMIC DNA]</scope>
    <source>
        <strain>J11</strain>
        <strain evidence="3">PG 39</strain>
    </source>
</reference>
<organism evidence="2 3">
    <name type="scientific">Corynebacterium spheniscorum</name>
    <dbReference type="NCBI Taxonomy" id="185761"/>
    <lineage>
        <taxon>Bacteria</taxon>
        <taxon>Bacillati</taxon>
        <taxon>Actinomycetota</taxon>
        <taxon>Actinomycetes</taxon>
        <taxon>Mycobacteriales</taxon>
        <taxon>Corynebacteriaceae</taxon>
        <taxon>Corynebacterium</taxon>
    </lineage>
</organism>
<gene>
    <name evidence="2" type="ORF">SAMN05660282_00956</name>
</gene>
<proteinExistence type="predicted"/>
<dbReference type="AlphaFoldDB" id="A0A1I2RY40"/>
<keyword evidence="1" id="KW-1133">Transmembrane helix</keyword>
<keyword evidence="1" id="KW-0812">Transmembrane</keyword>
<dbReference type="EMBL" id="FOPJ01000004">
    <property type="protein sequence ID" value="SFG45468.1"/>
    <property type="molecule type" value="Genomic_DNA"/>
</dbReference>
<keyword evidence="1" id="KW-0472">Membrane</keyword>
<name>A0A1I2RY40_9CORY</name>
<dbReference type="Proteomes" id="UP000199065">
    <property type="component" value="Unassembled WGS sequence"/>
</dbReference>